<name>A0A9E8K2C0_9CAUD</name>
<dbReference type="Proteomes" id="UP001163735">
    <property type="component" value="Segment"/>
</dbReference>
<dbReference type="InterPro" id="IPR036249">
    <property type="entry name" value="Thioredoxin-like_sf"/>
</dbReference>
<accession>A0A9E8K2C0</accession>
<evidence type="ECO:0000259" key="1">
    <source>
        <dbReference type="Pfam" id="PF00085"/>
    </source>
</evidence>
<evidence type="ECO:0000313" key="3">
    <source>
        <dbReference type="Proteomes" id="UP001163735"/>
    </source>
</evidence>
<gene>
    <name evidence="2" type="ORF">APT65_00034</name>
</gene>
<feature type="domain" description="Thioredoxin" evidence="1">
    <location>
        <begin position="6"/>
        <end position="61"/>
    </location>
</feature>
<sequence length="76" mass="8391">MTKVTLFGADWCQACKLIKPLLERIADVTYINVDEDVESAAKHGVRALPTYINMDNGNRGTGSVKNLEELKKILGI</sequence>
<evidence type="ECO:0000313" key="2">
    <source>
        <dbReference type="EMBL" id="UZV39649.1"/>
    </source>
</evidence>
<keyword evidence="3" id="KW-1185">Reference proteome</keyword>
<dbReference type="EMBL" id="OP491958">
    <property type="protein sequence ID" value="UZV39649.1"/>
    <property type="molecule type" value="Genomic_DNA"/>
</dbReference>
<dbReference type="SUPFAM" id="SSF52833">
    <property type="entry name" value="Thioredoxin-like"/>
    <property type="match status" value="1"/>
</dbReference>
<protein>
    <submittedName>
        <fullName evidence="2">Thioredoxin-like protein</fullName>
    </submittedName>
</protein>
<organism evidence="2 3">
    <name type="scientific">Aeromonas phage APT65</name>
    <dbReference type="NCBI Taxonomy" id="2982914"/>
    <lineage>
        <taxon>Viruses</taxon>
        <taxon>Duplodnaviria</taxon>
        <taxon>Heunggongvirae</taxon>
        <taxon>Uroviricota</taxon>
        <taxon>Caudoviricetes</taxon>
        <taxon>Aquaneticvirus</taxon>
        <taxon>Aquaneticvirus ApT65</taxon>
    </lineage>
</organism>
<reference evidence="2" key="1">
    <citation type="submission" date="2022-09" db="EMBL/GenBank/DDBJ databases">
        <authorList>
            <person name="Cebeci A."/>
            <person name="Ture M."/>
            <person name="Alemdag M."/>
            <person name="Altinok I."/>
        </authorList>
    </citation>
    <scope>NUCLEOTIDE SEQUENCE</scope>
</reference>
<proteinExistence type="predicted"/>
<dbReference type="InterPro" id="IPR013766">
    <property type="entry name" value="Thioredoxin_domain"/>
</dbReference>
<dbReference type="Pfam" id="PF00085">
    <property type="entry name" value="Thioredoxin"/>
    <property type="match status" value="1"/>
</dbReference>
<dbReference type="Gene3D" id="3.40.30.10">
    <property type="entry name" value="Glutaredoxin"/>
    <property type="match status" value="1"/>
</dbReference>
<dbReference type="CDD" id="cd02947">
    <property type="entry name" value="TRX_family"/>
    <property type="match status" value="1"/>
</dbReference>